<sequence length="39" mass="4506">MVRASKIREKYQIKKFSGQTECKNRAKRFFAGASKGVQK</sequence>
<dbReference type="Proteomes" id="UP000663722">
    <property type="component" value="Chromosome"/>
</dbReference>
<protein>
    <submittedName>
        <fullName evidence="1">Uncharacterized protein</fullName>
    </submittedName>
</protein>
<dbReference type="KEGG" id="dmm:dnm_040630"/>
<keyword evidence="2" id="KW-1185">Reference proteome</keyword>
<name>A0A975BMQ6_9BACT</name>
<organism evidence="1 2">
    <name type="scientific">Desulfonema magnum</name>
    <dbReference type="NCBI Taxonomy" id="45655"/>
    <lineage>
        <taxon>Bacteria</taxon>
        <taxon>Pseudomonadati</taxon>
        <taxon>Thermodesulfobacteriota</taxon>
        <taxon>Desulfobacteria</taxon>
        <taxon>Desulfobacterales</taxon>
        <taxon>Desulfococcaceae</taxon>
        <taxon>Desulfonema</taxon>
    </lineage>
</organism>
<reference evidence="1" key="1">
    <citation type="journal article" date="2021" name="Microb. Physiol.">
        <title>Proteogenomic Insights into the Physiology of Marine, Sulfate-Reducing, Filamentous Desulfonema limicola and Desulfonema magnum.</title>
        <authorList>
            <person name="Schnaars V."/>
            <person name="Wohlbrand L."/>
            <person name="Scheve S."/>
            <person name="Hinrichs C."/>
            <person name="Reinhardt R."/>
            <person name="Rabus R."/>
        </authorList>
    </citation>
    <scope>NUCLEOTIDE SEQUENCE</scope>
    <source>
        <strain evidence="1">4be13</strain>
    </source>
</reference>
<gene>
    <name evidence="1" type="ORF">dnm_040630</name>
</gene>
<evidence type="ECO:0000313" key="2">
    <source>
        <dbReference type="Proteomes" id="UP000663722"/>
    </source>
</evidence>
<evidence type="ECO:0000313" key="1">
    <source>
        <dbReference type="EMBL" id="QTA88023.1"/>
    </source>
</evidence>
<dbReference type="AlphaFoldDB" id="A0A975BMQ6"/>
<accession>A0A975BMQ6</accession>
<proteinExistence type="predicted"/>
<dbReference type="EMBL" id="CP061800">
    <property type="protein sequence ID" value="QTA88023.1"/>
    <property type="molecule type" value="Genomic_DNA"/>
</dbReference>